<keyword evidence="8" id="KW-0131">Cell cycle</keyword>
<comment type="subcellular location">
    <subcellularLocation>
        <location evidence="1">Cytoplasm</location>
    </subcellularLocation>
</comment>
<dbReference type="GO" id="GO:0051301">
    <property type="term" value="P:cell division"/>
    <property type="evidence" value="ECO:0007669"/>
    <property type="project" value="UniProtKB-KW"/>
</dbReference>
<keyword evidence="4" id="KW-0159">Chromosome partition</keyword>
<accession>A0A0F9MSC5</accession>
<evidence type="ECO:0000256" key="5">
    <source>
        <dbReference type="ARBA" id="ARBA00022908"/>
    </source>
</evidence>
<keyword evidence="2" id="KW-0963">Cytoplasm</keyword>
<organism evidence="11">
    <name type="scientific">marine sediment metagenome</name>
    <dbReference type="NCBI Taxonomy" id="412755"/>
    <lineage>
        <taxon>unclassified sequences</taxon>
        <taxon>metagenomes</taxon>
        <taxon>ecological metagenomes</taxon>
    </lineage>
</organism>
<evidence type="ECO:0000256" key="1">
    <source>
        <dbReference type="ARBA" id="ARBA00004496"/>
    </source>
</evidence>
<dbReference type="Pfam" id="PF00589">
    <property type="entry name" value="Phage_integrase"/>
    <property type="match status" value="1"/>
</dbReference>
<dbReference type="EMBL" id="LAZR01004265">
    <property type="protein sequence ID" value="KKN10205.1"/>
    <property type="molecule type" value="Genomic_DNA"/>
</dbReference>
<dbReference type="InterPro" id="IPR044068">
    <property type="entry name" value="CB"/>
</dbReference>
<evidence type="ECO:0000256" key="2">
    <source>
        <dbReference type="ARBA" id="ARBA00022490"/>
    </source>
</evidence>
<evidence type="ECO:0000256" key="6">
    <source>
        <dbReference type="ARBA" id="ARBA00023125"/>
    </source>
</evidence>
<keyword evidence="7" id="KW-0233">DNA recombination</keyword>
<evidence type="ECO:0000256" key="7">
    <source>
        <dbReference type="ARBA" id="ARBA00023172"/>
    </source>
</evidence>
<protein>
    <recommendedName>
        <fullName evidence="12">Tyr recombinase domain-containing protein</fullName>
    </recommendedName>
</protein>
<dbReference type="GO" id="GO:0007059">
    <property type="term" value="P:chromosome segregation"/>
    <property type="evidence" value="ECO:0007669"/>
    <property type="project" value="UniProtKB-KW"/>
</dbReference>
<dbReference type="InterPro" id="IPR002104">
    <property type="entry name" value="Integrase_catalytic"/>
</dbReference>
<dbReference type="PROSITE" id="PS51900">
    <property type="entry name" value="CB"/>
    <property type="match status" value="1"/>
</dbReference>
<evidence type="ECO:0000313" key="11">
    <source>
        <dbReference type="EMBL" id="KKN10205.1"/>
    </source>
</evidence>
<keyword evidence="3" id="KW-0132">Cell division</keyword>
<feature type="domain" description="Tyr recombinase" evidence="9">
    <location>
        <begin position="114"/>
        <end position="301"/>
    </location>
</feature>
<evidence type="ECO:0000256" key="8">
    <source>
        <dbReference type="ARBA" id="ARBA00023306"/>
    </source>
</evidence>
<evidence type="ECO:0000259" key="10">
    <source>
        <dbReference type="PROSITE" id="PS51900"/>
    </source>
</evidence>
<evidence type="ECO:0000256" key="4">
    <source>
        <dbReference type="ARBA" id="ARBA00022829"/>
    </source>
</evidence>
<dbReference type="InterPro" id="IPR011010">
    <property type="entry name" value="DNA_brk_join_enz"/>
</dbReference>
<comment type="caution">
    <text evidence="11">The sequence shown here is derived from an EMBL/GenBank/DDBJ whole genome shotgun (WGS) entry which is preliminary data.</text>
</comment>
<dbReference type="GO" id="GO:0003677">
    <property type="term" value="F:DNA binding"/>
    <property type="evidence" value="ECO:0007669"/>
    <property type="project" value="UniProtKB-KW"/>
</dbReference>
<dbReference type="GO" id="GO:0005737">
    <property type="term" value="C:cytoplasm"/>
    <property type="evidence" value="ECO:0007669"/>
    <property type="project" value="UniProtKB-SubCell"/>
</dbReference>
<evidence type="ECO:0008006" key="12">
    <source>
        <dbReference type="Google" id="ProtNLM"/>
    </source>
</evidence>
<dbReference type="PANTHER" id="PTHR30349:SF77">
    <property type="entry name" value="TYROSINE RECOMBINASE XERC"/>
    <property type="match status" value="1"/>
</dbReference>
<proteinExistence type="predicted"/>
<feature type="domain" description="Core-binding (CB)" evidence="10">
    <location>
        <begin position="1"/>
        <end position="86"/>
    </location>
</feature>
<name>A0A0F9MSC5_9ZZZZ</name>
<dbReference type="AlphaFoldDB" id="A0A0F9MSC5"/>
<keyword evidence="5" id="KW-0229">DNA integration</keyword>
<dbReference type="PROSITE" id="PS51898">
    <property type="entry name" value="TYR_RECOMBINASE"/>
    <property type="match status" value="1"/>
</dbReference>
<dbReference type="Gene3D" id="1.10.443.10">
    <property type="entry name" value="Intergrase catalytic core"/>
    <property type="match status" value="1"/>
</dbReference>
<keyword evidence="6" id="KW-0238">DNA-binding</keyword>
<evidence type="ECO:0000256" key="3">
    <source>
        <dbReference type="ARBA" id="ARBA00022618"/>
    </source>
</evidence>
<dbReference type="InterPro" id="IPR013762">
    <property type="entry name" value="Integrase-like_cat_sf"/>
</dbReference>
<gene>
    <name evidence="11" type="ORF">LCGC14_1038870</name>
</gene>
<dbReference type="InterPro" id="IPR050090">
    <property type="entry name" value="Tyrosine_recombinase_XerCD"/>
</dbReference>
<sequence>MKIRDAIGRVLVMIDATKSKATYTTYESGLCKFERYLWNDEIYKVEHLQVPGTWIGYAEHLASLGYAPRSRTVYNAAAKQLLDWLVLHEHVTISEHGQMHYKHAISTYKGKVRTDPKVPDLEKVAAISKVAMHVIDNWQVNSYVEVRDATIFMFLLETGCRVGEVVEIKTEDIDFEGMSVVVTGKGDKTRNVMFGAKTYRALNNYDLRKGSIQGLPAYFLSCRKSKLTTHGVRLGVKRLVLRAKLYGFKLTPHMLRHAFATIALDRTGNLALIQDLLGHASPETTRVYARFTDRVKRSEYDQIWNEDE</sequence>
<dbReference type="GO" id="GO:0006310">
    <property type="term" value="P:DNA recombination"/>
    <property type="evidence" value="ECO:0007669"/>
    <property type="project" value="UniProtKB-KW"/>
</dbReference>
<reference evidence="11" key="1">
    <citation type="journal article" date="2015" name="Nature">
        <title>Complex archaea that bridge the gap between prokaryotes and eukaryotes.</title>
        <authorList>
            <person name="Spang A."/>
            <person name="Saw J.H."/>
            <person name="Jorgensen S.L."/>
            <person name="Zaremba-Niedzwiedzka K."/>
            <person name="Martijn J."/>
            <person name="Lind A.E."/>
            <person name="van Eijk R."/>
            <person name="Schleper C."/>
            <person name="Guy L."/>
            <person name="Ettema T.J."/>
        </authorList>
    </citation>
    <scope>NUCLEOTIDE SEQUENCE</scope>
</reference>
<dbReference type="PANTHER" id="PTHR30349">
    <property type="entry name" value="PHAGE INTEGRASE-RELATED"/>
    <property type="match status" value="1"/>
</dbReference>
<dbReference type="GO" id="GO:0015074">
    <property type="term" value="P:DNA integration"/>
    <property type="evidence" value="ECO:0007669"/>
    <property type="project" value="UniProtKB-KW"/>
</dbReference>
<evidence type="ECO:0000259" key="9">
    <source>
        <dbReference type="PROSITE" id="PS51898"/>
    </source>
</evidence>
<dbReference type="SUPFAM" id="SSF56349">
    <property type="entry name" value="DNA breaking-rejoining enzymes"/>
    <property type="match status" value="1"/>
</dbReference>